<protein>
    <submittedName>
        <fullName evidence="2">Uncharacterized protein</fullName>
    </submittedName>
</protein>
<keyword evidence="1" id="KW-0812">Transmembrane</keyword>
<organism evidence="2 3">
    <name type="scientific">Meripilus lineatus</name>
    <dbReference type="NCBI Taxonomy" id="2056292"/>
    <lineage>
        <taxon>Eukaryota</taxon>
        <taxon>Fungi</taxon>
        <taxon>Dikarya</taxon>
        <taxon>Basidiomycota</taxon>
        <taxon>Agaricomycotina</taxon>
        <taxon>Agaricomycetes</taxon>
        <taxon>Polyporales</taxon>
        <taxon>Meripilaceae</taxon>
        <taxon>Meripilus</taxon>
    </lineage>
</organism>
<proteinExistence type="predicted"/>
<comment type="caution">
    <text evidence="2">The sequence shown here is derived from an EMBL/GenBank/DDBJ whole genome shotgun (WGS) entry which is preliminary data.</text>
</comment>
<feature type="transmembrane region" description="Helical" evidence="1">
    <location>
        <begin position="40"/>
        <end position="64"/>
    </location>
</feature>
<sequence length="109" mass="11269">MDHQPFSPTLITTSALETLPTLGSGSDSGYSRSVSLGPSVLVLSSGAFFILAVCLLSSGSLATLSTPTLSLSVPDFSLASSSGLRFSPLFYVLGLESCLLVPLWSLVAR</sequence>
<keyword evidence="1" id="KW-1133">Transmembrane helix</keyword>
<accession>A0AAD5YEJ5</accession>
<keyword evidence="3" id="KW-1185">Reference proteome</keyword>
<feature type="transmembrane region" description="Helical" evidence="1">
    <location>
        <begin position="84"/>
        <end position="107"/>
    </location>
</feature>
<gene>
    <name evidence="2" type="ORF">NLI96_g5765</name>
</gene>
<keyword evidence="1" id="KW-0472">Membrane</keyword>
<evidence type="ECO:0000256" key="1">
    <source>
        <dbReference type="SAM" id="Phobius"/>
    </source>
</evidence>
<evidence type="ECO:0000313" key="3">
    <source>
        <dbReference type="Proteomes" id="UP001212997"/>
    </source>
</evidence>
<dbReference type="Proteomes" id="UP001212997">
    <property type="component" value="Unassembled WGS sequence"/>
</dbReference>
<evidence type="ECO:0000313" key="2">
    <source>
        <dbReference type="EMBL" id="KAJ3484256.1"/>
    </source>
</evidence>
<reference evidence="2" key="1">
    <citation type="submission" date="2022-07" db="EMBL/GenBank/DDBJ databases">
        <title>Genome Sequence of Physisporinus lineatus.</title>
        <authorList>
            <person name="Buettner E."/>
        </authorList>
    </citation>
    <scope>NUCLEOTIDE SEQUENCE</scope>
    <source>
        <strain evidence="2">VT162</strain>
    </source>
</reference>
<dbReference type="AlphaFoldDB" id="A0AAD5YEJ5"/>
<name>A0AAD5YEJ5_9APHY</name>
<dbReference type="EMBL" id="JANAWD010000196">
    <property type="protein sequence ID" value="KAJ3484256.1"/>
    <property type="molecule type" value="Genomic_DNA"/>
</dbReference>